<dbReference type="KEGG" id="lti:JW886_05095"/>
<evidence type="ECO:0000313" key="3">
    <source>
        <dbReference type="Proteomes" id="UP000663608"/>
    </source>
</evidence>
<gene>
    <name evidence="2" type="ORF">JW886_05095</name>
</gene>
<feature type="transmembrane region" description="Helical" evidence="1">
    <location>
        <begin position="439"/>
        <end position="458"/>
    </location>
</feature>
<feature type="transmembrane region" description="Helical" evidence="1">
    <location>
        <begin position="21"/>
        <end position="39"/>
    </location>
</feature>
<dbReference type="AlphaFoldDB" id="A0AA45KEJ3"/>
<evidence type="ECO:0000256" key="1">
    <source>
        <dbReference type="SAM" id="Phobius"/>
    </source>
</evidence>
<keyword evidence="1" id="KW-0812">Transmembrane</keyword>
<keyword evidence="3" id="KW-1185">Reference proteome</keyword>
<feature type="transmembrane region" description="Helical" evidence="1">
    <location>
        <begin position="200"/>
        <end position="216"/>
    </location>
</feature>
<dbReference type="EMBL" id="CP070872">
    <property type="protein sequence ID" value="QSE75860.1"/>
    <property type="molecule type" value="Genomic_DNA"/>
</dbReference>
<reference evidence="2 3" key="1">
    <citation type="submission" date="2021-02" db="EMBL/GenBank/DDBJ databases">
        <title>Complete genome sequence of Lactococcus lactis strain K_LL004.</title>
        <authorList>
            <person name="Kim H.B."/>
        </authorList>
    </citation>
    <scope>NUCLEOTIDE SEQUENCE [LARGE SCALE GENOMIC DNA]</scope>
    <source>
        <strain evidence="2 3">K_LL004</strain>
    </source>
</reference>
<dbReference type="RefSeq" id="WP_205871461.1">
    <property type="nucleotide sequence ID" value="NZ_CP070872.1"/>
</dbReference>
<feature type="transmembrane region" description="Helical" evidence="1">
    <location>
        <begin position="246"/>
        <end position="265"/>
    </location>
</feature>
<organism evidence="2 3">
    <name type="scientific">Lactococcus taiwanensis</name>
    <dbReference type="NCBI Taxonomy" id="1151742"/>
    <lineage>
        <taxon>Bacteria</taxon>
        <taxon>Bacillati</taxon>
        <taxon>Bacillota</taxon>
        <taxon>Bacilli</taxon>
        <taxon>Lactobacillales</taxon>
        <taxon>Streptococcaceae</taxon>
        <taxon>Lactococcus</taxon>
    </lineage>
</organism>
<proteinExistence type="predicted"/>
<feature type="transmembrane region" description="Helical" evidence="1">
    <location>
        <begin position="83"/>
        <end position="105"/>
    </location>
</feature>
<feature type="transmembrane region" description="Helical" evidence="1">
    <location>
        <begin position="125"/>
        <end position="149"/>
    </location>
</feature>
<evidence type="ECO:0000313" key="2">
    <source>
        <dbReference type="EMBL" id="QSE75860.1"/>
    </source>
</evidence>
<feature type="transmembrane region" description="Helical" evidence="1">
    <location>
        <begin position="349"/>
        <end position="373"/>
    </location>
</feature>
<keyword evidence="1" id="KW-1133">Transmembrane helix</keyword>
<keyword evidence="1" id="KW-0472">Membrane</keyword>
<feature type="transmembrane region" description="Helical" evidence="1">
    <location>
        <begin position="293"/>
        <end position="316"/>
    </location>
</feature>
<protein>
    <submittedName>
        <fullName evidence="2">ABC transporter permease</fullName>
    </submittedName>
</protein>
<feature type="transmembrane region" description="Helical" evidence="1">
    <location>
        <begin position="465"/>
        <end position="487"/>
    </location>
</feature>
<feature type="transmembrane region" description="Helical" evidence="1">
    <location>
        <begin position="507"/>
        <end position="528"/>
    </location>
</feature>
<accession>A0AA45KEJ3</accession>
<dbReference type="Proteomes" id="UP000663608">
    <property type="component" value="Chromosome"/>
</dbReference>
<name>A0AA45KEJ3_9LACT</name>
<feature type="transmembrane region" description="Helical" evidence="1">
    <location>
        <begin position="394"/>
        <end position="419"/>
    </location>
</feature>
<feature type="transmembrane region" description="Helical" evidence="1">
    <location>
        <begin position="169"/>
        <end position="188"/>
    </location>
</feature>
<sequence length="536" mass="59703">MRRIFYRTGFLFQKLVKRDRFTLLLWLVGMVAFTASGVGKLEVAAQPTTAVVLYAMFVKNPAMVALFGPTPIKNPSAYTLGPIFGQTMSLITGLVFASLAILYVLNRTRRDEEEGRIELFRSYPIGRLANTSAVVVVVWILHVLIAFLITVSLQGQGVAGLDQWSSNSLFALSTSTQGVLWGMVALLIGQLFQESRSAKNLSFTLLGIFYLLRLFTDGHQQELGWFNPLSWSYLGFPYVSNKESGLGVALSLFFALLLLGAALFLEGRRDNGAGYFKGKSVTFFKGPRRLFTLLLYLEGKVIMGWWLGLFILGLIYGSMFEQMGAFIAHNKLVKQLFVGNAQTAVVGNFMVTLFSILSVLITMLAVSLLLRLLSEERKGHLDLIYAFPYSKVKVYGSYVCLAIIAGVIVQGITLVGVYFAQVGMENALRFGEIMQAGMIWSVGSVFVLALLALLIAFMPRWANLIWVYVGFILLMTYLGRLVAFPRLLTQLSIYSYIPKLPVEQMNWRVVVLIVVLTVCLLVLGAIGYRHRDLLKE</sequence>